<name>A0A9Q1Q9W2_9CARY</name>
<evidence type="ECO:0000313" key="2">
    <source>
        <dbReference type="EMBL" id="KAJ8433859.1"/>
    </source>
</evidence>
<protein>
    <submittedName>
        <fullName evidence="2">Uncharacterized protein</fullName>
    </submittedName>
</protein>
<evidence type="ECO:0000256" key="1">
    <source>
        <dbReference type="SAM" id="MobiDB-lite"/>
    </source>
</evidence>
<organism evidence="2 3">
    <name type="scientific">Carnegiea gigantea</name>
    <dbReference type="NCBI Taxonomy" id="171969"/>
    <lineage>
        <taxon>Eukaryota</taxon>
        <taxon>Viridiplantae</taxon>
        <taxon>Streptophyta</taxon>
        <taxon>Embryophyta</taxon>
        <taxon>Tracheophyta</taxon>
        <taxon>Spermatophyta</taxon>
        <taxon>Magnoliopsida</taxon>
        <taxon>eudicotyledons</taxon>
        <taxon>Gunneridae</taxon>
        <taxon>Pentapetalae</taxon>
        <taxon>Caryophyllales</taxon>
        <taxon>Cactineae</taxon>
        <taxon>Cactaceae</taxon>
        <taxon>Cactoideae</taxon>
        <taxon>Echinocereeae</taxon>
        <taxon>Carnegiea</taxon>
    </lineage>
</organism>
<comment type="caution">
    <text evidence="2">The sequence shown here is derived from an EMBL/GenBank/DDBJ whole genome shotgun (WGS) entry which is preliminary data.</text>
</comment>
<keyword evidence="3" id="KW-1185">Reference proteome</keyword>
<feature type="compositionally biased region" description="Low complexity" evidence="1">
    <location>
        <begin position="112"/>
        <end position="127"/>
    </location>
</feature>
<reference evidence="2" key="1">
    <citation type="submission" date="2022-04" db="EMBL/GenBank/DDBJ databases">
        <title>Carnegiea gigantea Genome sequencing and assembly v2.</title>
        <authorList>
            <person name="Copetti D."/>
            <person name="Sanderson M.J."/>
            <person name="Burquez A."/>
            <person name="Wojciechowski M.F."/>
        </authorList>
    </citation>
    <scope>NUCLEOTIDE SEQUENCE</scope>
    <source>
        <strain evidence="2">SGP5-SGP5p</strain>
        <tissue evidence="2">Aerial part</tissue>
    </source>
</reference>
<gene>
    <name evidence="2" type="ORF">Cgig2_032070</name>
</gene>
<proteinExistence type="predicted"/>
<feature type="region of interest" description="Disordered" evidence="1">
    <location>
        <begin position="112"/>
        <end position="152"/>
    </location>
</feature>
<dbReference type="EMBL" id="JAKOGI010000514">
    <property type="protein sequence ID" value="KAJ8433859.1"/>
    <property type="molecule type" value="Genomic_DNA"/>
</dbReference>
<accession>A0A9Q1Q9W2</accession>
<sequence length="152" mass="16870">MGIKLPGLPESLCSGKNDDYSRPPSHQATLSTALEYGTASPWWYDYKTVGYAISGLRIYRFQTNLMVISRTDANLPVRPWVVSINTDSRITQKLQAYHYPFRSCPTLPMNNPSPTSLLSLSNSSDCSSNHHDNVPTGANSAQPRELPVLNEI</sequence>
<evidence type="ECO:0000313" key="3">
    <source>
        <dbReference type="Proteomes" id="UP001153076"/>
    </source>
</evidence>
<dbReference type="Proteomes" id="UP001153076">
    <property type="component" value="Unassembled WGS sequence"/>
</dbReference>
<dbReference type="AlphaFoldDB" id="A0A9Q1Q9W2"/>